<dbReference type="Pfam" id="PF16188">
    <property type="entry name" value="Peptidase_M24_C"/>
    <property type="match status" value="1"/>
</dbReference>
<dbReference type="SUPFAM" id="SSF55920">
    <property type="entry name" value="Creatinase/aminopeptidase"/>
    <property type="match status" value="1"/>
</dbReference>
<dbReference type="InterPro" id="IPR050422">
    <property type="entry name" value="X-Pro_aminopeptidase_P"/>
</dbReference>
<dbReference type="InterPro" id="IPR000994">
    <property type="entry name" value="Pept_M24"/>
</dbReference>
<dbReference type="InterPro" id="IPR029149">
    <property type="entry name" value="Creatin/AminoP/Spt16_N"/>
</dbReference>
<keyword evidence="7" id="KW-0645">Protease</keyword>
<feature type="domain" description="Peptidase M24 C-terminal" evidence="6">
    <location>
        <begin position="536"/>
        <end position="596"/>
    </location>
</feature>
<dbReference type="Pfam" id="PF01321">
    <property type="entry name" value="Creatinase_N"/>
    <property type="match status" value="1"/>
</dbReference>
<dbReference type="CDD" id="cd01085">
    <property type="entry name" value="APP"/>
    <property type="match status" value="1"/>
</dbReference>
<accession>A0A174E4V9</accession>
<evidence type="ECO:0000313" key="7">
    <source>
        <dbReference type="EMBL" id="CUO31459.1"/>
    </source>
</evidence>
<keyword evidence="7" id="KW-0224">Dipeptidase</keyword>
<comment type="similarity">
    <text evidence="1">Belongs to the peptidase M24B family.</text>
</comment>
<protein>
    <submittedName>
        <fullName evidence="7">Xaa-Pro dipeptidase</fullName>
        <ecNumber evidence="7">3.4.13.9</ecNumber>
    </submittedName>
</protein>
<evidence type="ECO:0000256" key="2">
    <source>
        <dbReference type="ARBA" id="ARBA00022723"/>
    </source>
</evidence>
<dbReference type="EMBL" id="CYZD01000008">
    <property type="protein sequence ID" value="CUO31459.1"/>
    <property type="molecule type" value="Genomic_DNA"/>
</dbReference>
<dbReference type="Gene3D" id="3.90.230.10">
    <property type="entry name" value="Creatinase/methionine aminopeptidase superfamily"/>
    <property type="match status" value="1"/>
</dbReference>
<evidence type="ECO:0000259" key="6">
    <source>
        <dbReference type="Pfam" id="PF16188"/>
    </source>
</evidence>
<dbReference type="InterPro" id="IPR000587">
    <property type="entry name" value="Creatinase_N"/>
</dbReference>
<keyword evidence="3 7" id="KW-0378">Hydrolase</keyword>
<dbReference type="FunFam" id="3.90.230.10:FF:000009">
    <property type="entry name" value="xaa-Pro aminopeptidase 2"/>
    <property type="match status" value="1"/>
</dbReference>
<name>A0A174E4V9_9FIRM</name>
<dbReference type="PANTHER" id="PTHR43763">
    <property type="entry name" value="XAA-PRO AMINOPEPTIDASE 1"/>
    <property type="match status" value="1"/>
</dbReference>
<feature type="domain" description="Creatinase N-terminal" evidence="5">
    <location>
        <begin position="6"/>
        <end position="133"/>
    </location>
</feature>
<dbReference type="InterPro" id="IPR036005">
    <property type="entry name" value="Creatinase/aminopeptidase-like"/>
</dbReference>
<dbReference type="GO" id="GO:0102009">
    <property type="term" value="F:proline dipeptidase activity"/>
    <property type="evidence" value="ECO:0007669"/>
    <property type="project" value="UniProtKB-EC"/>
</dbReference>
<dbReference type="RefSeq" id="WP_055066159.1">
    <property type="nucleotide sequence ID" value="NZ_CYZD01000008.1"/>
</dbReference>
<organism evidence="7 8">
    <name type="scientific">Blautia obeum</name>
    <dbReference type="NCBI Taxonomy" id="40520"/>
    <lineage>
        <taxon>Bacteria</taxon>
        <taxon>Bacillati</taxon>
        <taxon>Bacillota</taxon>
        <taxon>Clostridia</taxon>
        <taxon>Lachnospirales</taxon>
        <taxon>Lachnospiraceae</taxon>
        <taxon>Blautia</taxon>
    </lineage>
</organism>
<proteinExistence type="inferred from homology"/>
<evidence type="ECO:0000313" key="8">
    <source>
        <dbReference type="Proteomes" id="UP000095409"/>
    </source>
</evidence>
<dbReference type="SUPFAM" id="SSF53092">
    <property type="entry name" value="Creatinase/prolidase N-terminal domain"/>
    <property type="match status" value="1"/>
</dbReference>
<dbReference type="EC" id="3.4.13.9" evidence="7"/>
<evidence type="ECO:0000259" key="4">
    <source>
        <dbReference type="Pfam" id="PF00557"/>
    </source>
</evidence>
<dbReference type="Pfam" id="PF00557">
    <property type="entry name" value="Peptidase_M24"/>
    <property type="match status" value="1"/>
</dbReference>
<reference evidence="7 8" key="1">
    <citation type="submission" date="2015-09" db="EMBL/GenBank/DDBJ databases">
        <authorList>
            <consortium name="Pathogen Informatics"/>
        </authorList>
    </citation>
    <scope>NUCLEOTIDE SEQUENCE [LARGE SCALE GENOMIC DNA]</scope>
    <source>
        <strain evidence="7 8">2789STDY5608837</strain>
    </source>
</reference>
<sequence length="596" mass="67286">MKITERLNALRELMKEKKIDAYLVPTDDFHGSEYVGDYFKCRKYITGFTGSAGTAVIMQDMAGLWTDGRYFIQAADQLCGSTIELFRSGEPGVPTVHQFLAEKLQNAMCLGFDGRTVSAEEAEQLGELLKEKNITFAVNEDLIGEIWSERPALSCEPVMELDVKWAGESRKDKIAGIREQMKEKKADIFILTSLDDIAWLLNIRGNDIHCCPVVLSYLIMTDTEVRLYANAAAFSEEICTNLADDGVKIYPYEDVYSYVQIISEDKKILLSKANVNSRLVSNIPCNVTIVDEPNLTLLPKAVKNQTEMDNERTAHIKDGVAVTKFIRWMKTNVAKERITELGAAEKLYQFRSEQEHFIGDSFDPIIAYGKHAAIVHYSATEETDIPLEARGMVLADTGGHYLEGTTDITRTIVLGPVTEKEKKYFTAVLRGNLNLAAAKFKYGCTGLNLDYLARGPLWELGEDYNHGTGHGVGYLLNVHEGPNSFRWKNLPGNPAPVLEEGMITSDEPGYYLENEFGIRHENLVLCKKAEKTPFGQFMCFESLTMVPFDLDGVDTEQMSDRERKLLNEYHKKVYVTIAPYLDEEEKEWLRQATREI</sequence>
<feature type="domain" description="Peptidase M24" evidence="4">
    <location>
        <begin position="312"/>
        <end position="527"/>
    </location>
</feature>
<dbReference type="FunFam" id="3.40.350.10:FF:000003">
    <property type="entry name" value="Xaa-pro aminopeptidase P"/>
    <property type="match status" value="1"/>
</dbReference>
<dbReference type="GO" id="GO:0005737">
    <property type="term" value="C:cytoplasm"/>
    <property type="evidence" value="ECO:0007669"/>
    <property type="project" value="UniProtKB-ARBA"/>
</dbReference>
<keyword evidence="2" id="KW-0479">Metal-binding</keyword>
<evidence type="ECO:0000256" key="1">
    <source>
        <dbReference type="ARBA" id="ARBA00008766"/>
    </source>
</evidence>
<dbReference type="GO" id="GO:0070006">
    <property type="term" value="F:metalloaminopeptidase activity"/>
    <property type="evidence" value="ECO:0007669"/>
    <property type="project" value="InterPro"/>
</dbReference>
<evidence type="ECO:0000259" key="5">
    <source>
        <dbReference type="Pfam" id="PF01321"/>
    </source>
</evidence>
<gene>
    <name evidence="7" type="primary">pepQ</name>
    <name evidence="7" type="ORF">ERS852394_01923</name>
</gene>
<dbReference type="GO" id="GO:0046872">
    <property type="term" value="F:metal ion binding"/>
    <property type="evidence" value="ECO:0007669"/>
    <property type="project" value="UniProtKB-KW"/>
</dbReference>
<evidence type="ECO:0000256" key="3">
    <source>
        <dbReference type="ARBA" id="ARBA00022801"/>
    </source>
</evidence>
<dbReference type="Gene3D" id="3.40.350.10">
    <property type="entry name" value="Creatinase/prolidase N-terminal domain"/>
    <property type="match status" value="2"/>
</dbReference>
<dbReference type="Pfam" id="PF16189">
    <property type="entry name" value="Creatinase_N_2"/>
    <property type="match status" value="1"/>
</dbReference>
<dbReference type="Proteomes" id="UP000095409">
    <property type="component" value="Unassembled WGS sequence"/>
</dbReference>
<dbReference type="AlphaFoldDB" id="A0A174E4V9"/>
<dbReference type="InterPro" id="IPR033740">
    <property type="entry name" value="Pept_M24B"/>
</dbReference>
<dbReference type="InterPro" id="IPR032416">
    <property type="entry name" value="Peptidase_M24_C"/>
</dbReference>
<dbReference type="PANTHER" id="PTHR43763:SF6">
    <property type="entry name" value="XAA-PRO AMINOPEPTIDASE 1"/>
    <property type="match status" value="1"/>
</dbReference>